<dbReference type="Gene3D" id="2.30.250.10">
    <property type="entry name" value="Aminopeptidase i, Domain 2"/>
    <property type="match status" value="1"/>
</dbReference>
<keyword evidence="6 9" id="KW-0378">Hydrolase</keyword>
<dbReference type="EC" id="3.4.11.-" evidence="10"/>
<keyword evidence="8 9" id="KW-0482">Metalloprotease</keyword>
<dbReference type="SUPFAM" id="SSF53187">
    <property type="entry name" value="Zn-dependent exopeptidases"/>
    <property type="match status" value="1"/>
</dbReference>
<dbReference type="PANTHER" id="PTHR28570:SF3">
    <property type="entry name" value="ASPARTYL AMINOPEPTIDASE"/>
    <property type="match status" value="1"/>
</dbReference>
<dbReference type="Pfam" id="PF02127">
    <property type="entry name" value="Peptidase_M18"/>
    <property type="match status" value="1"/>
</dbReference>
<dbReference type="GO" id="GO:0005737">
    <property type="term" value="C:cytoplasm"/>
    <property type="evidence" value="ECO:0007669"/>
    <property type="project" value="UniProtKB-ARBA"/>
</dbReference>
<name>A0A0B4S030_9FIRM</name>
<dbReference type="Gene3D" id="3.40.630.10">
    <property type="entry name" value="Zn peptidases"/>
    <property type="match status" value="1"/>
</dbReference>
<evidence type="ECO:0000313" key="11">
    <source>
        <dbReference type="EMBL" id="AIZ36103.1"/>
    </source>
</evidence>
<dbReference type="RefSeq" id="WP_041953488.1">
    <property type="nucleotide sequence ID" value="NZ_CP009761.1"/>
</dbReference>
<sequence>MNNIEISKELLTFIDSSKSMFHTVDTMKKYFDKAGYIFLPENAKWEIKKGGNYYTTRNNSSILAFQVGEELSDYHFQITAAHSDSPTYKVKAVPEMDSPGEHLKLNVEGYGGMIDSTWFDRPLSLAGRVLVRENGNIVNKLFYIDKDILMIPNVAIHLNREINSGYAYNKQVDLLPLFSAGELKKGDFGKMVADELGVKVEDVVAKDLFLVNRQRQCIWGYKDEFVSTPKLDDLQCAFTSMKAFLDAKNPKAINVCAVFDNEEVGSNTKQGAMSTFMKDALKRINASLGFGTDEYHQAVAKSFLVSCDNAHAVHPNHPELYDPTNRTFMNKGIVIKEAANQKYTTDAFSRAVFLEICKKVDVPTQYFANRSDKVGGSTLGNLSNIQVSLHALDIGVAQLGMHSSFETCGIKDTGYMVTALKEFFSTNIKIDCADGVIFE</sequence>
<keyword evidence="12" id="KW-1185">Reference proteome</keyword>
<evidence type="ECO:0000256" key="8">
    <source>
        <dbReference type="ARBA" id="ARBA00023049"/>
    </source>
</evidence>
<organism evidence="11 12">
    <name type="scientific">Parvimonas micra</name>
    <dbReference type="NCBI Taxonomy" id="33033"/>
    <lineage>
        <taxon>Bacteria</taxon>
        <taxon>Bacillati</taxon>
        <taxon>Bacillota</taxon>
        <taxon>Tissierellia</taxon>
        <taxon>Tissierellales</taxon>
        <taxon>Peptoniphilaceae</taxon>
        <taxon>Parvimonas</taxon>
    </lineage>
</organism>
<evidence type="ECO:0000256" key="2">
    <source>
        <dbReference type="ARBA" id="ARBA00008290"/>
    </source>
</evidence>
<dbReference type="OrthoDB" id="9764268at2"/>
<dbReference type="PRINTS" id="PR00932">
    <property type="entry name" value="AMINO1PTASE"/>
</dbReference>
<comment type="similarity">
    <text evidence="2 9">Belongs to the peptidase M18 family.</text>
</comment>
<dbReference type="InterPro" id="IPR023358">
    <property type="entry name" value="Peptidase_M18_dom2"/>
</dbReference>
<proteinExistence type="inferred from homology"/>
<evidence type="ECO:0000256" key="7">
    <source>
        <dbReference type="ARBA" id="ARBA00022833"/>
    </source>
</evidence>
<accession>A0A0B4S030</accession>
<dbReference type="CDD" id="cd05658">
    <property type="entry name" value="M18_DAP"/>
    <property type="match status" value="1"/>
</dbReference>
<dbReference type="GO" id="GO:0006508">
    <property type="term" value="P:proteolysis"/>
    <property type="evidence" value="ECO:0007669"/>
    <property type="project" value="UniProtKB-KW"/>
</dbReference>
<dbReference type="GO" id="GO:0008237">
    <property type="term" value="F:metallopeptidase activity"/>
    <property type="evidence" value="ECO:0007669"/>
    <property type="project" value="UniProtKB-KW"/>
</dbReference>
<evidence type="ECO:0000256" key="6">
    <source>
        <dbReference type="ARBA" id="ARBA00022801"/>
    </source>
</evidence>
<evidence type="ECO:0000256" key="4">
    <source>
        <dbReference type="ARBA" id="ARBA00022670"/>
    </source>
</evidence>
<dbReference type="PANTHER" id="PTHR28570">
    <property type="entry name" value="ASPARTYL AMINOPEPTIDASE"/>
    <property type="match status" value="1"/>
</dbReference>
<keyword evidence="5 9" id="KW-0479">Metal-binding</keyword>
<evidence type="ECO:0000256" key="10">
    <source>
        <dbReference type="RuleBase" id="RU004387"/>
    </source>
</evidence>
<evidence type="ECO:0000256" key="3">
    <source>
        <dbReference type="ARBA" id="ARBA00022438"/>
    </source>
</evidence>
<protein>
    <recommendedName>
        <fullName evidence="10">M18 family aminopeptidase</fullName>
        <ecNumber evidence="10">3.4.11.-</ecNumber>
    </recommendedName>
</protein>
<dbReference type="GO" id="GO:0008270">
    <property type="term" value="F:zinc ion binding"/>
    <property type="evidence" value="ECO:0007669"/>
    <property type="project" value="InterPro"/>
</dbReference>
<comment type="cofactor">
    <cofactor evidence="1 10">
        <name>Zn(2+)</name>
        <dbReference type="ChEBI" id="CHEBI:29105"/>
    </cofactor>
</comment>
<dbReference type="AlphaFoldDB" id="A0A0B4S030"/>
<dbReference type="EMBL" id="CP009761">
    <property type="protein sequence ID" value="AIZ36103.1"/>
    <property type="molecule type" value="Genomic_DNA"/>
</dbReference>
<evidence type="ECO:0000256" key="9">
    <source>
        <dbReference type="RuleBase" id="RU004386"/>
    </source>
</evidence>
<reference evidence="11 12" key="1">
    <citation type="submission" date="2014-10" db="EMBL/GenBank/DDBJ databases">
        <title>Complete genome sequence of Parvimonas micra KCOM 1535 (= ChDC B708).</title>
        <authorList>
            <person name="Kook J.-K."/>
            <person name="Park S.-N."/>
            <person name="Lim Y.K."/>
            <person name="Roh H."/>
        </authorList>
    </citation>
    <scope>NUCLEOTIDE SEQUENCE [LARGE SCALE GENOMIC DNA]</scope>
    <source>
        <strain evidence="12">KCOM 1535 / ChDC B708</strain>
    </source>
</reference>
<gene>
    <name evidence="11" type="ORF">NW74_01415</name>
</gene>
<dbReference type="GO" id="GO:0004177">
    <property type="term" value="F:aminopeptidase activity"/>
    <property type="evidence" value="ECO:0007669"/>
    <property type="project" value="UniProtKB-KW"/>
</dbReference>
<keyword evidence="7 9" id="KW-0862">Zinc</keyword>
<evidence type="ECO:0000256" key="5">
    <source>
        <dbReference type="ARBA" id="ARBA00022723"/>
    </source>
</evidence>
<keyword evidence="3 9" id="KW-0031">Aminopeptidase</keyword>
<dbReference type="NCBIfam" id="NF002759">
    <property type="entry name" value="PRK02813.1"/>
    <property type="match status" value="1"/>
</dbReference>
<evidence type="ECO:0000313" key="12">
    <source>
        <dbReference type="Proteomes" id="UP000031386"/>
    </source>
</evidence>
<dbReference type="STRING" id="33033.NW74_01415"/>
<keyword evidence="4 9" id="KW-0645">Protease</keyword>
<dbReference type="KEGG" id="pmic:NW74_01415"/>
<evidence type="ECO:0000256" key="1">
    <source>
        <dbReference type="ARBA" id="ARBA00001947"/>
    </source>
</evidence>
<dbReference type="SUPFAM" id="SSF101821">
    <property type="entry name" value="Aminopeptidase/glucanase lid domain"/>
    <property type="match status" value="1"/>
</dbReference>
<dbReference type="Proteomes" id="UP000031386">
    <property type="component" value="Chromosome"/>
</dbReference>
<dbReference type="InterPro" id="IPR001948">
    <property type="entry name" value="Peptidase_M18"/>
</dbReference>